<dbReference type="GO" id="GO:0046872">
    <property type="term" value="F:metal ion binding"/>
    <property type="evidence" value="ECO:0007669"/>
    <property type="project" value="UniProtKB-KW"/>
</dbReference>
<evidence type="ECO:0000259" key="5">
    <source>
        <dbReference type="PROSITE" id="PS51352"/>
    </source>
</evidence>
<evidence type="ECO:0000256" key="2">
    <source>
        <dbReference type="ARBA" id="ARBA00023008"/>
    </source>
</evidence>
<evidence type="ECO:0000256" key="3">
    <source>
        <dbReference type="PIRSR" id="PIRSR603782-1"/>
    </source>
</evidence>
<dbReference type="InterPro" id="IPR036249">
    <property type="entry name" value="Thioredoxin-like_sf"/>
</dbReference>
<dbReference type="AlphaFoldDB" id="A0AA42BNZ4"/>
<dbReference type="InterPro" id="IPR003782">
    <property type="entry name" value="SCO1/SenC"/>
</dbReference>
<keyword evidence="4" id="KW-1015">Disulfide bond</keyword>
<dbReference type="Gene3D" id="3.40.30.10">
    <property type="entry name" value="Glutaredoxin"/>
    <property type="match status" value="1"/>
</dbReference>
<feature type="disulfide bond" description="Redox-active" evidence="4">
    <location>
        <begin position="66"/>
        <end position="70"/>
    </location>
</feature>
<evidence type="ECO:0000313" key="6">
    <source>
        <dbReference type="EMBL" id="MCP8968232.1"/>
    </source>
</evidence>
<feature type="domain" description="Thioredoxin" evidence="5">
    <location>
        <begin position="27"/>
        <end position="194"/>
    </location>
</feature>
<dbReference type="SUPFAM" id="SSF52833">
    <property type="entry name" value="Thioredoxin-like"/>
    <property type="match status" value="1"/>
</dbReference>
<evidence type="ECO:0000313" key="7">
    <source>
        <dbReference type="Proteomes" id="UP001156102"/>
    </source>
</evidence>
<gene>
    <name evidence="6" type="ORF">NK662_06725</name>
</gene>
<dbReference type="Pfam" id="PF02630">
    <property type="entry name" value="SCO1-SenC"/>
    <property type="match status" value="1"/>
</dbReference>
<name>A0AA42BNZ4_9BACI</name>
<evidence type="ECO:0000256" key="1">
    <source>
        <dbReference type="ARBA" id="ARBA00010996"/>
    </source>
</evidence>
<proteinExistence type="inferred from homology"/>
<feature type="binding site" evidence="3">
    <location>
        <position position="70"/>
    </location>
    <ligand>
        <name>Cu cation</name>
        <dbReference type="ChEBI" id="CHEBI:23378"/>
    </ligand>
</feature>
<dbReference type="EMBL" id="JANCLT010000003">
    <property type="protein sequence ID" value="MCP8968232.1"/>
    <property type="molecule type" value="Genomic_DNA"/>
</dbReference>
<keyword evidence="2 3" id="KW-0186">Copper</keyword>
<feature type="binding site" evidence="3">
    <location>
        <position position="66"/>
    </location>
    <ligand>
        <name>Cu cation</name>
        <dbReference type="ChEBI" id="CHEBI:23378"/>
    </ligand>
</feature>
<sequence>MKKLYITFFSLLALLIGGGIFYVSAYNKTNTKVPTDIAMQDVNGKEVVLGKEPKKLRLVEFIYTNCPDVCPTTTLKMKALRDQLVQDGSFGKSIEFWTITIDPARDTQDVLKAYAKTFDMQKADGWYLLRGTEKDTKKFADAFSFLYRDPGDGRFIHTSNTYLLDENNRLLEVFGMGENGFNNERVLKKIKAAM</sequence>
<dbReference type="PROSITE" id="PS51352">
    <property type="entry name" value="THIOREDOXIN_2"/>
    <property type="match status" value="1"/>
</dbReference>
<keyword evidence="7" id="KW-1185">Reference proteome</keyword>
<dbReference type="RefSeq" id="WP_254758150.1">
    <property type="nucleotide sequence ID" value="NZ_JANCLT010000003.1"/>
</dbReference>
<reference evidence="6" key="1">
    <citation type="submission" date="2022-07" db="EMBL/GenBank/DDBJ databases">
        <authorList>
            <person name="Li W.-J."/>
            <person name="Deng Q.-Q."/>
        </authorList>
    </citation>
    <scope>NUCLEOTIDE SEQUENCE</scope>
    <source>
        <strain evidence="6">SYSU M60031</strain>
    </source>
</reference>
<dbReference type="CDD" id="cd02968">
    <property type="entry name" value="SCO"/>
    <property type="match status" value="1"/>
</dbReference>
<protein>
    <submittedName>
        <fullName evidence="6">SCO family protein</fullName>
    </submittedName>
</protein>
<feature type="binding site" evidence="3">
    <location>
        <position position="157"/>
    </location>
    <ligand>
        <name>Cu cation</name>
        <dbReference type="ChEBI" id="CHEBI:23378"/>
    </ligand>
</feature>
<dbReference type="Proteomes" id="UP001156102">
    <property type="component" value="Unassembled WGS sequence"/>
</dbReference>
<dbReference type="PANTHER" id="PTHR12151:SF25">
    <property type="entry name" value="LINALOOL DEHYDRATASE_ISOMERASE DOMAIN-CONTAINING PROTEIN"/>
    <property type="match status" value="1"/>
</dbReference>
<organism evidence="6 7">
    <name type="scientific">Ectobacillus ponti</name>
    <dbReference type="NCBI Taxonomy" id="2961894"/>
    <lineage>
        <taxon>Bacteria</taxon>
        <taxon>Bacillati</taxon>
        <taxon>Bacillota</taxon>
        <taxon>Bacilli</taxon>
        <taxon>Bacillales</taxon>
        <taxon>Bacillaceae</taxon>
        <taxon>Ectobacillus</taxon>
    </lineage>
</organism>
<keyword evidence="3" id="KW-0479">Metal-binding</keyword>
<dbReference type="InterPro" id="IPR013766">
    <property type="entry name" value="Thioredoxin_domain"/>
</dbReference>
<evidence type="ECO:0000256" key="4">
    <source>
        <dbReference type="PIRSR" id="PIRSR603782-2"/>
    </source>
</evidence>
<dbReference type="PANTHER" id="PTHR12151">
    <property type="entry name" value="ELECTRON TRANSPORT PROTIN SCO1/SENC FAMILY MEMBER"/>
    <property type="match status" value="1"/>
</dbReference>
<comment type="caution">
    <text evidence="6">The sequence shown here is derived from an EMBL/GenBank/DDBJ whole genome shotgun (WGS) entry which is preliminary data.</text>
</comment>
<comment type="similarity">
    <text evidence="1">Belongs to the SCO1/2 family.</text>
</comment>
<accession>A0AA42BNZ4</accession>